<reference evidence="11" key="1">
    <citation type="journal article" date="2014" name="Int. J. Syst. Evol. Microbiol.">
        <title>Complete genome sequence of Corynebacterium casei LMG S-19264T (=DSM 44701T), isolated from a smear-ripened cheese.</title>
        <authorList>
            <consortium name="US DOE Joint Genome Institute (JGI-PGF)"/>
            <person name="Walter F."/>
            <person name="Albersmeier A."/>
            <person name="Kalinowski J."/>
            <person name="Ruckert C."/>
        </authorList>
    </citation>
    <scope>NUCLEOTIDE SEQUENCE</scope>
    <source>
        <strain evidence="11">CGMCC 1.12408</strain>
    </source>
</reference>
<dbReference type="SUPFAM" id="SSF58104">
    <property type="entry name" value="Methyl-accepting chemotaxis protein (MCP) signaling domain"/>
    <property type="match status" value="1"/>
</dbReference>
<feature type="transmembrane region" description="Helical" evidence="8">
    <location>
        <begin position="182"/>
        <end position="206"/>
    </location>
</feature>
<dbReference type="Pfam" id="PF00015">
    <property type="entry name" value="MCPsignal"/>
    <property type="match status" value="1"/>
</dbReference>
<evidence type="ECO:0000259" key="9">
    <source>
        <dbReference type="PROSITE" id="PS50111"/>
    </source>
</evidence>
<comment type="caution">
    <text evidence="11">The sequence shown here is derived from an EMBL/GenBank/DDBJ whole genome shotgun (WGS) entry which is preliminary data.</text>
</comment>
<dbReference type="PANTHER" id="PTHR32089">
    <property type="entry name" value="METHYL-ACCEPTING CHEMOTAXIS PROTEIN MCPB"/>
    <property type="match status" value="1"/>
</dbReference>
<sequence length="561" mass="62723">MIKKKQREREMTLRGRLLLLFISLLTISIVAVGLFTYTISRNTTMNTIEDRLIREAELMEHIVDNERFVYPGYDQYDYFIQQVNQHIRNQKFKLEKDGMTSEYFYLVDQEVIPFKISEKTLPTLSESTVQAINKHDDGILHQSIDGVDYTLSIKEIDDLNGKYVLLVPTSTYLEPINQMAPIMIGIILTSIIIATIIVILFVNSITKPLSKLREKMRNVRNGNLVDDTTVIQTKIPEINSLNKSYQAMMNQMGSMLTQINDTTKHLEYTGNELKQSSEGTLASSQDLIDAIHAVKAGAEQTASSSEGSSESFKVMKEKIEKMIHRMELIFNNAGEMTSSAKTGETSMSSLIHTVHTFKQDFEHLTTIIQHVQSYSKAINKLVGLIQGITEQTKLLSLNASIEAARAGDAGKGFAVVANEVGKLATESATAAEQITESIHNMDSITNTASEEFIQILNKIKTTLSMSNEAKVSIDEMMKEIFEVSTELEEVQGDLEEVEQLLPSLERETIQSLSVSQETLASAEEMLASSEAQVKQLEQTHEIGLKLTNIAESLAESTETIK</sequence>
<evidence type="ECO:0000256" key="8">
    <source>
        <dbReference type="SAM" id="Phobius"/>
    </source>
</evidence>
<evidence type="ECO:0000313" key="12">
    <source>
        <dbReference type="Proteomes" id="UP000613512"/>
    </source>
</evidence>
<evidence type="ECO:0000256" key="2">
    <source>
        <dbReference type="ARBA" id="ARBA00022475"/>
    </source>
</evidence>
<comment type="subcellular location">
    <subcellularLocation>
        <location evidence="1">Cell membrane</location>
    </subcellularLocation>
</comment>
<keyword evidence="4 6" id="KW-0807">Transducer</keyword>
<dbReference type="Gene3D" id="6.10.340.10">
    <property type="match status" value="1"/>
</dbReference>
<evidence type="ECO:0008006" key="13">
    <source>
        <dbReference type="Google" id="ProtNLM"/>
    </source>
</evidence>
<dbReference type="GO" id="GO:0004888">
    <property type="term" value="F:transmembrane signaling receptor activity"/>
    <property type="evidence" value="ECO:0007669"/>
    <property type="project" value="InterPro"/>
</dbReference>
<dbReference type="Proteomes" id="UP000613512">
    <property type="component" value="Unassembled WGS sequence"/>
</dbReference>
<keyword evidence="7" id="KW-0175">Coiled coil</keyword>
<accession>A0A916SCV8</accession>
<proteinExistence type="inferred from homology"/>
<dbReference type="GO" id="GO:0005886">
    <property type="term" value="C:plasma membrane"/>
    <property type="evidence" value="ECO:0007669"/>
    <property type="project" value="UniProtKB-SubCell"/>
</dbReference>
<dbReference type="Gene3D" id="1.10.287.950">
    <property type="entry name" value="Methyl-accepting chemotaxis protein"/>
    <property type="match status" value="1"/>
</dbReference>
<dbReference type="RefSeq" id="WP_229740830.1">
    <property type="nucleotide sequence ID" value="NZ_BMEY01000037.1"/>
</dbReference>
<feature type="coiled-coil region" evidence="7">
    <location>
        <begin position="480"/>
        <end position="539"/>
    </location>
</feature>
<organism evidence="11 12">
    <name type="scientific">Ornithinibacillus halotolerans</name>
    <dbReference type="NCBI Taxonomy" id="1274357"/>
    <lineage>
        <taxon>Bacteria</taxon>
        <taxon>Bacillati</taxon>
        <taxon>Bacillota</taxon>
        <taxon>Bacilli</taxon>
        <taxon>Bacillales</taxon>
        <taxon>Bacillaceae</taxon>
        <taxon>Ornithinibacillus</taxon>
    </lineage>
</organism>
<keyword evidence="8" id="KW-0812">Transmembrane</keyword>
<evidence type="ECO:0000256" key="5">
    <source>
        <dbReference type="ARBA" id="ARBA00029447"/>
    </source>
</evidence>
<keyword evidence="12" id="KW-1185">Reference proteome</keyword>
<dbReference type="EMBL" id="BMEY01000037">
    <property type="protein sequence ID" value="GGA93183.1"/>
    <property type="molecule type" value="Genomic_DNA"/>
</dbReference>
<protein>
    <recommendedName>
        <fullName evidence="13">Methyl-accepting chemotaxis protein</fullName>
    </recommendedName>
</protein>
<dbReference type="PROSITE" id="PS50111">
    <property type="entry name" value="CHEMOTAXIS_TRANSDUC_2"/>
    <property type="match status" value="1"/>
</dbReference>
<dbReference type="InterPro" id="IPR004090">
    <property type="entry name" value="Chemotax_Me-accpt_rcpt"/>
</dbReference>
<keyword evidence="2" id="KW-1003">Cell membrane</keyword>
<dbReference type="AlphaFoldDB" id="A0A916SCV8"/>
<keyword evidence="8" id="KW-1133">Transmembrane helix</keyword>
<dbReference type="InterPro" id="IPR004089">
    <property type="entry name" value="MCPsignal_dom"/>
</dbReference>
<dbReference type="PROSITE" id="PS50885">
    <property type="entry name" value="HAMP"/>
    <property type="match status" value="1"/>
</dbReference>
<dbReference type="SMART" id="SM00283">
    <property type="entry name" value="MA"/>
    <property type="match status" value="1"/>
</dbReference>
<keyword evidence="3 8" id="KW-0472">Membrane</keyword>
<name>A0A916SCV8_9BACI</name>
<evidence type="ECO:0000313" key="11">
    <source>
        <dbReference type="EMBL" id="GGA93183.1"/>
    </source>
</evidence>
<feature type="domain" description="Methyl-accepting transducer" evidence="9">
    <location>
        <begin position="276"/>
        <end position="526"/>
    </location>
</feature>
<evidence type="ECO:0000259" key="10">
    <source>
        <dbReference type="PROSITE" id="PS50885"/>
    </source>
</evidence>
<dbReference type="PANTHER" id="PTHR32089:SF112">
    <property type="entry name" value="LYSOZYME-LIKE PROTEIN-RELATED"/>
    <property type="match status" value="1"/>
</dbReference>
<evidence type="ECO:0000256" key="6">
    <source>
        <dbReference type="PROSITE-ProRule" id="PRU00284"/>
    </source>
</evidence>
<evidence type="ECO:0000256" key="3">
    <source>
        <dbReference type="ARBA" id="ARBA00023136"/>
    </source>
</evidence>
<evidence type="ECO:0000256" key="7">
    <source>
        <dbReference type="SAM" id="Coils"/>
    </source>
</evidence>
<dbReference type="InterPro" id="IPR003660">
    <property type="entry name" value="HAMP_dom"/>
</dbReference>
<dbReference type="GO" id="GO:0007165">
    <property type="term" value="P:signal transduction"/>
    <property type="evidence" value="ECO:0007669"/>
    <property type="project" value="UniProtKB-KW"/>
</dbReference>
<evidence type="ECO:0000256" key="1">
    <source>
        <dbReference type="ARBA" id="ARBA00004236"/>
    </source>
</evidence>
<dbReference type="PRINTS" id="PR00260">
    <property type="entry name" value="CHEMTRNSDUCR"/>
</dbReference>
<gene>
    <name evidence="11" type="ORF">GCM10008025_39450</name>
</gene>
<evidence type="ECO:0000256" key="4">
    <source>
        <dbReference type="ARBA" id="ARBA00023224"/>
    </source>
</evidence>
<dbReference type="GO" id="GO:0006935">
    <property type="term" value="P:chemotaxis"/>
    <property type="evidence" value="ECO:0007669"/>
    <property type="project" value="InterPro"/>
</dbReference>
<feature type="domain" description="HAMP" evidence="10">
    <location>
        <begin position="203"/>
        <end position="257"/>
    </location>
</feature>
<reference evidence="11" key="2">
    <citation type="submission" date="2020-09" db="EMBL/GenBank/DDBJ databases">
        <authorList>
            <person name="Sun Q."/>
            <person name="Zhou Y."/>
        </authorList>
    </citation>
    <scope>NUCLEOTIDE SEQUENCE</scope>
    <source>
        <strain evidence="11">CGMCC 1.12408</strain>
    </source>
</reference>
<comment type="similarity">
    <text evidence="5">Belongs to the methyl-accepting chemotaxis (MCP) protein family.</text>
</comment>